<accession>A0A2G9T976</accession>
<keyword evidence="2" id="KW-1185">Reference proteome</keyword>
<reference evidence="1 2" key="1">
    <citation type="submission" date="2015-09" db="EMBL/GenBank/DDBJ databases">
        <title>Draft genome of the parasitic nematode Teladorsagia circumcincta isolate WARC Sus (inbred).</title>
        <authorList>
            <person name="Mitreva M."/>
        </authorList>
    </citation>
    <scope>NUCLEOTIDE SEQUENCE [LARGE SCALE GENOMIC DNA]</scope>
    <source>
        <strain evidence="1 2">S</strain>
    </source>
</reference>
<name>A0A2G9T976_TELCI</name>
<feature type="non-terminal residue" evidence="1">
    <location>
        <position position="37"/>
    </location>
</feature>
<dbReference type="AlphaFoldDB" id="A0A2G9T976"/>
<dbReference type="Proteomes" id="UP000230423">
    <property type="component" value="Unassembled WGS sequence"/>
</dbReference>
<dbReference type="EMBL" id="KZ396947">
    <property type="protein sequence ID" value="PIO54428.1"/>
    <property type="molecule type" value="Genomic_DNA"/>
</dbReference>
<evidence type="ECO:0000313" key="2">
    <source>
        <dbReference type="Proteomes" id="UP000230423"/>
    </source>
</evidence>
<protein>
    <submittedName>
        <fullName evidence="1">Uncharacterized protein</fullName>
    </submittedName>
</protein>
<organism evidence="1 2">
    <name type="scientific">Teladorsagia circumcincta</name>
    <name type="common">Brown stomach worm</name>
    <name type="synonym">Ostertagia circumcincta</name>
    <dbReference type="NCBI Taxonomy" id="45464"/>
    <lineage>
        <taxon>Eukaryota</taxon>
        <taxon>Metazoa</taxon>
        <taxon>Ecdysozoa</taxon>
        <taxon>Nematoda</taxon>
        <taxon>Chromadorea</taxon>
        <taxon>Rhabditida</taxon>
        <taxon>Rhabditina</taxon>
        <taxon>Rhabditomorpha</taxon>
        <taxon>Strongyloidea</taxon>
        <taxon>Trichostrongylidae</taxon>
        <taxon>Teladorsagia</taxon>
    </lineage>
</organism>
<proteinExistence type="predicted"/>
<sequence length="37" mass="4234">MDGVIMISDIAWIPRGVPKKTPDKIKLDDEQLKQLIQ</sequence>
<dbReference type="OrthoDB" id="270624at2759"/>
<evidence type="ECO:0000313" key="1">
    <source>
        <dbReference type="EMBL" id="PIO54428.1"/>
    </source>
</evidence>
<gene>
    <name evidence="1" type="ORF">TELCIR_24210</name>
</gene>